<comment type="caution">
    <text evidence="1">The sequence shown here is derived from an EMBL/GenBank/DDBJ whole genome shotgun (WGS) entry which is preliminary data.</text>
</comment>
<dbReference type="AlphaFoldDB" id="A0A2L2XEL0"/>
<dbReference type="Proteomes" id="UP000239549">
    <property type="component" value="Unassembled WGS sequence"/>
</dbReference>
<accession>A0A2L2XEL0</accession>
<dbReference type="EMBL" id="BFAV01000149">
    <property type="protein sequence ID" value="GBF34668.1"/>
    <property type="molecule type" value="Genomic_DNA"/>
</dbReference>
<evidence type="ECO:0000313" key="1">
    <source>
        <dbReference type="EMBL" id="GBF34668.1"/>
    </source>
</evidence>
<evidence type="ECO:0000313" key="2">
    <source>
        <dbReference type="Proteomes" id="UP000239549"/>
    </source>
</evidence>
<name>A0A2L2XEL0_9FIRM</name>
<protein>
    <submittedName>
        <fullName evidence="1">Uncharacterized protein</fullName>
    </submittedName>
</protein>
<proteinExistence type="predicted"/>
<sequence length="37" mass="4468">MPFWGFHIIVVKCIIIENKNLFPMSKISQFYMTYSLQ</sequence>
<reference evidence="2" key="1">
    <citation type="submission" date="2018-02" db="EMBL/GenBank/DDBJ databases">
        <title>Genome sequence of Desulfocucumis palustris strain NAW-5.</title>
        <authorList>
            <person name="Watanabe M."/>
            <person name="Kojima H."/>
            <person name="Fukui M."/>
        </authorList>
    </citation>
    <scope>NUCLEOTIDE SEQUENCE [LARGE SCALE GENOMIC DNA]</scope>
    <source>
        <strain evidence="2">NAW-5</strain>
    </source>
</reference>
<organism evidence="1 2">
    <name type="scientific">Desulfocucumis palustris</name>
    <dbReference type="NCBI Taxonomy" id="1898651"/>
    <lineage>
        <taxon>Bacteria</taxon>
        <taxon>Bacillati</taxon>
        <taxon>Bacillota</taxon>
        <taxon>Clostridia</taxon>
        <taxon>Eubacteriales</taxon>
        <taxon>Desulfocucumaceae</taxon>
        <taxon>Desulfocucumis</taxon>
    </lineage>
</organism>
<gene>
    <name evidence="1" type="ORF">DCCM_3788</name>
</gene>
<keyword evidence="2" id="KW-1185">Reference proteome</keyword>